<feature type="active site" description="Proton donor" evidence="9">
    <location>
        <position position="63"/>
    </location>
</feature>
<evidence type="ECO:0000256" key="4">
    <source>
        <dbReference type="ARBA" id="ARBA00022793"/>
    </source>
</evidence>
<accession>A0A4R6X007</accession>
<dbReference type="Proteomes" id="UP000295783">
    <property type="component" value="Unassembled WGS sequence"/>
</dbReference>
<feature type="binding site" evidence="9 11">
    <location>
        <position position="12"/>
    </location>
    <ligand>
        <name>substrate</name>
    </ligand>
</feature>
<keyword evidence="6 9" id="KW-0456">Lyase</keyword>
<evidence type="ECO:0000313" key="15">
    <source>
        <dbReference type="Proteomes" id="UP000295783"/>
    </source>
</evidence>
<feature type="active site" description="For OMPdecase activity" evidence="10">
    <location>
        <position position="66"/>
    </location>
</feature>
<proteinExistence type="inferred from homology"/>
<name>A0A4R6X007_9PROT</name>
<evidence type="ECO:0000256" key="12">
    <source>
        <dbReference type="RuleBase" id="RU000512"/>
    </source>
</evidence>
<reference evidence="14 15" key="1">
    <citation type="submission" date="2019-03" db="EMBL/GenBank/DDBJ databases">
        <title>Genomic Encyclopedia of Type Strains, Phase III (KMG-III): the genomes of soil and plant-associated and newly described type strains.</title>
        <authorList>
            <person name="Whitman W."/>
        </authorList>
    </citation>
    <scope>NUCLEOTIDE SEQUENCE [LARGE SCALE GENOMIC DNA]</scope>
    <source>
        <strain evidence="14 15">CGMCC 1.7660</strain>
    </source>
</reference>
<dbReference type="UniPathway" id="UPA00070">
    <property type="reaction ID" value="UER00120"/>
</dbReference>
<evidence type="ECO:0000256" key="10">
    <source>
        <dbReference type="PIRSR" id="PIRSR614732-1"/>
    </source>
</evidence>
<keyword evidence="4 9" id="KW-0210">Decarboxylase</keyword>
<dbReference type="AlphaFoldDB" id="A0A4R6X007"/>
<feature type="active site" description="For OMPdecase activity" evidence="10">
    <location>
        <position position="63"/>
    </location>
</feature>
<dbReference type="GO" id="GO:0005829">
    <property type="term" value="C:cytosol"/>
    <property type="evidence" value="ECO:0007669"/>
    <property type="project" value="TreeGrafter"/>
</dbReference>
<feature type="binding site" evidence="9 11">
    <location>
        <position position="195"/>
    </location>
    <ligand>
        <name>substrate</name>
    </ligand>
</feature>
<dbReference type="PROSITE" id="PS00156">
    <property type="entry name" value="OMPDECASE"/>
    <property type="match status" value="1"/>
</dbReference>
<comment type="similarity">
    <text evidence="8 9">Belongs to the OMP decarboxylase family. Type 1 subfamily.</text>
</comment>
<dbReference type="PANTHER" id="PTHR32119">
    <property type="entry name" value="OROTIDINE 5'-PHOSPHATE DECARBOXYLASE"/>
    <property type="match status" value="1"/>
</dbReference>
<feature type="binding site" evidence="9 11">
    <location>
        <position position="216"/>
    </location>
    <ligand>
        <name>substrate</name>
    </ligand>
</feature>
<feature type="binding site" evidence="9 11">
    <location>
        <position position="34"/>
    </location>
    <ligand>
        <name>substrate</name>
    </ligand>
</feature>
<dbReference type="GO" id="GO:0004590">
    <property type="term" value="F:orotidine-5'-phosphate decarboxylase activity"/>
    <property type="evidence" value="ECO:0007669"/>
    <property type="project" value="UniProtKB-UniRule"/>
</dbReference>
<dbReference type="Gene3D" id="3.20.20.70">
    <property type="entry name" value="Aldolase class I"/>
    <property type="match status" value="1"/>
</dbReference>
<feature type="binding site" evidence="9 11">
    <location>
        <position position="125"/>
    </location>
    <ligand>
        <name>substrate</name>
    </ligand>
</feature>
<keyword evidence="5 9" id="KW-0665">Pyrimidine biosynthesis</keyword>
<evidence type="ECO:0000259" key="13">
    <source>
        <dbReference type="SMART" id="SM00934"/>
    </source>
</evidence>
<evidence type="ECO:0000256" key="11">
    <source>
        <dbReference type="PIRSR" id="PIRSR614732-2"/>
    </source>
</evidence>
<evidence type="ECO:0000256" key="9">
    <source>
        <dbReference type="HAMAP-Rule" id="MF_01200"/>
    </source>
</evidence>
<dbReference type="CDD" id="cd04725">
    <property type="entry name" value="OMP_decarboxylase_like"/>
    <property type="match status" value="1"/>
</dbReference>
<dbReference type="EMBL" id="SNYW01000007">
    <property type="protein sequence ID" value="TDQ83447.1"/>
    <property type="molecule type" value="Genomic_DNA"/>
</dbReference>
<dbReference type="InterPro" id="IPR014732">
    <property type="entry name" value="OMPdecase"/>
</dbReference>
<dbReference type="NCBIfam" id="NF001273">
    <property type="entry name" value="PRK00230.1"/>
    <property type="match status" value="1"/>
</dbReference>
<feature type="active site" description="For OMPdecase activity" evidence="10">
    <location>
        <position position="61"/>
    </location>
</feature>
<dbReference type="GO" id="GO:0006207">
    <property type="term" value="P:'de novo' pyrimidine nucleobase biosynthetic process"/>
    <property type="evidence" value="ECO:0007669"/>
    <property type="project" value="InterPro"/>
</dbReference>
<evidence type="ECO:0000256" key="1">
    <source>
        <dbReference type="ARBA" id="ARBA00002356"/>
    </source>
</evidence>
<keyword evidence="15" id="KW-1185">Reference proteome</keyword>
<dbReference type="GO" id="GO:0044205">
    <property type="term" value="P:'de novo' UMP biosynthetic process"/>
    <property type="evidence" value="ECO:0007669"/>
    <property type="project" value="UniProtKB-UniRule"/>
</dbReference>
<comment type="subunit">
    <text evidence="3 9">Homodimer.</text>
</comment>
<evidence type="ECO:0000256" key="8">
    <source>
        <dbReference type="ARBA" id="ARBA00061012"/>
    </source>
</evidence>
<dbReference type="SMART" id="SM00934">
    <property type="entry name" value="OMPdecase"/>
    <property type="match status" value="1"/>
</dbReference>
<dbReference type="InterPro" id="IPR013785">
    <property type="entry name" value="Aldolase_TIM"/>
</dbReference>
<feature type="binding site" evidence="9">
    <location>
        <begin position="61"/>
        <end position="70"/>
    </location>
    <ligand>
        <name>substrate</name>
    </ligand>
</feature>
<comment type="catalytic activity">
    <reaction evidence="7 9 12">
        <text>orotidine 5'-phosphate + H(+) = UMP + CO2</text>
        <dbReference type="Rhea" id="RHEA:11596"/>
        <dbReference type="ChEBI" id="CHEBI:15378"/>
        <dbReference type="ChEBI" id="CHEBI:16526"/>
        <dbReference type="ChEBI" id="CHEBI:57538"/>
        <dbReference type="ChEBI" id="CHEBI:57865"/>
        <dbReference type="EC" id="4.1.1.23"/>
    </reaction>
</comment>
<comment type="pathway">
    <text evidence="2 9 12">Pyrimidine metabolism; UMP biosynthesis via de novo pathway; UMP from orotate: step 2/2.</text>
</comment>
<evidence type="ECO:0000313" key="14">
    <source>
        <dbReference type="EMBL" id="TDQ83447.1"/>
    </source>
</evidence>
<dbReference type="PANTHER" id="PTHR32119:SF2">
    <property type="entry name" value="OROTIDINE 5'-PHOSPHATE DECARBOXYLASE"/>
    <property type="match status" value="1"/>
</dbReference>
<gene>
    <name evidence="9" type="primary">pyrF</name>
    <name evidence="14" type="ORF">A8950_1734</name>
</gene>
<feature type="domain" description="Orotidine 5'-phosphate decarboxylase" evidence="13">
    <location>
        <begin position="6"/>
        <end position="231"/>
    </location>
</feature>
<dbReference type="InterPro" id="IPR011060">
    <property type="entry name" value="RibuloseP-bd_barrel"/>
</dbReference>
<dbReference type="EC" id="4.1.1.23" evidence="9"/>
<comment type="function">
    <text evidence="1 9">Catalyzes the decarboxylation of orotidine 5'-monophosphate (OMP) to uridine 5'-monophosphate (UMP).</text>
</comment>
<feature type="binding site" evidence="9 11">
    <location>
        <position position="186"/>
    </location>
    <ligand>
        <name>substrate</name>
    </ligand>
</feature>
<dbReference type="SUPFAM" id="SSF51366">
    <property type="entry name" value="Ribulose-phoshate binding barrel"/>
    <property type="match status" value="1"/>
</dbReference>
<evidence type="ECO:0000256" key="7">
    <source>
        <dbReference type="ARBA" id="ARBA00049157"/>
    </source>
</evidence>
<sequence length="248" mass="25773">MGSKGQILAALDTVSIDQAVDWAHRLDRTVAGVKLGLEFFLANGPLGYRRIAAVGMPIFLDLKLHDIPNTVAGALRAITPLSPSIVTVHAAGGQAMMQAARETAEAEAAKRGVKRPKIIGVTVLTSLDDKDLVAVGQSGSTSDQVKRLATLAKAAGLDGVVCSPHEIEALRKELGEDFLLVVPGVRPEGSASGDQKRVRTPGDAAKAGADYLVIGRPITAAADPRDAACRIATEIDAAIGHAPAQARR</sequence>
<organism evidence="14 15">
    <name type="scientific">Dongia mobilis</name>
    <dbReference type="NCBI Taxonomy" id="578943"/>
    <lineage>
        <taxon>Bacteria</taxon>
        <taxon>Pseudomonadati</taxon>
        <taxon>Pseudomonadota</taxon>
        <taxon>Alphaproteobacteria</taxon>
        <taxon>Rhodospirillales</taxon>
        <taxon>Dongiaceae</taxon>
        <taxon>Dongia</taxon>
    </lineage>
</organism>
<dbReference type="Pfam" id="PF00215">
    <property type="entry name" value="OMPdecase"/>
    <property type="match status" value="1"/>
</dbReference>
<evidence type="ECO:0000256" key="3">
    <source>
        <dbReference type="ARBA" id="ARBA00011738"/>
    </source>
</evidence>
<dbReference type="RefSeq" id="WP_133613199.1">
    <property type="nucleotide sequence ID" value="NZ_SNYW01000007.1"/>
</dbReference>
<dbReference type="NCBIfam" id="TIGR01740">
    <property type="entry name" value="pyrF"/>
    <property type="match status" value="1"/>
</dbReference>
<feature type="binding site" evidence="9 11">
    <location>
        <position position="215"/>
    </location>
    <ligand>
        <name>substrate</name>
    </ligand>
</feature>
<dbReference type="InterPro" id="IPR001754">
    <property type="entry name" value="OMPdeCOase_dom"/>
</dbReference>
<dbReference type="HAMAP" id="MF_01200_B">
    <property type="entry name" value="OMPdecase_type1_B"/>
    <property type="match status" value="1"/>
</dbReference>
<dbReference type="InterPro" id="IPR047596">
    <property type="entry name" value="OMPdecase_bac"/>
</dbReference>
<dbReference type="FunFam" id="3.20.20.70:FF:000015">
    <property type="entry name" value="Orotidine 5'-phosphate decarboxylase"/>
    <property type="match status" value="1"/>
</dbReference>
<protein>
    <recommendedName>
        <fullName evidence="9">Orotidine 5'-phosphate decarboxylase</fullName>
        <ecNumber evidence="9">4.1.1.23</ecNumber>
    </recommendedName>
    <alternativeName>
        <fullName evidence="9">OMP decarboxylase</fullName>
        <shortName evidence="9">OMPDCase</shortName>
        <shortName evidence="9">OMPdecase</shortName>
    </alternativeName>
</protein>
<evidence type="ECO:0000256" key="2">
    <source>
        <dbReference type="ARBA" id="ARBA00004861"/>
    </source>
</evidence>
<evidence type="ECO:0000256" key="6">
    <source>
        <dbReference type="ARBA" id="ARBA00023239"/>
    </source>
</evidence>
<evidence type="ECO:0000256" key="5">
    <source>
        <dbReference type="ARBA" id="ARBA00022975"/>
    </source>
</evidence>
<comment type="caution">
    <text evidence="14">The sequence shown here is derived from an EMBL/GenBank/DDBJ whole genome shotgun (WGS) entry which is preliminary data.</text>
</comment>
<dbReference type="OrthoDB" id="9806203at2"/>
<dbReference type="InterPro" id="IPR018089">
    <property type="entry name" value="OMPdecase_AS"/>
</dbReference>